<evidence type="ECO:0000313" key="1">
    <source>
        <dbReference type="EMBL" id="WAJ26879.1"/>
    </source>
</evidence>
<name>A0ACD4NJ80_9HYPH</name>
<sequence>MGHSRFKKPVRVAVGLQAPRNIETPLQAYSFLTEHAGDYQTLPHRLARQACLGAIEGGFDAETARAAFVGFARRAGILAPEVDDVVAARAMQSHSGQPLS</sequence>
<gene>
    <name evidence="1" type="ORF">OXU80_18690</name>
</gene>
<reference evidence="1" key="1">
    <citation type="submission" date="2022-11" db="EMBL/GenBank/DDBJ databases">
        <title>beta-Carotene-producing bacterium, Jeongeuplla avenae sp. nov., alleviates the salt stress of Arabidopsis seedlings.</title>
        <authorList>
            <person name="Jiang L."/>
            <person name="Lee J."/>
        </authorList>
    </citation>
    <scope>NUCLEOTIDE SEQUENCE</scope>
    <source>
        <strain evidence="1">DY_R2A_6</strain>
    </source>
</reference>
<proteinExistence type="predicted"/>
<accession>A0ACD4NJ80</accession>
<keyword evidence="2" id="KW-1185">Reference proteome</keyword>
<dbReference type="Proteomes" id="UP001163223">
    <property type="component" value="Chromosome"/>
</dbReference>
<organism evidence="1 2">
    <name type="scientific">Antarcticirhabdus aurantiaca</name>
    <dbReference type="NCBI Taxonomy" id="2606717"/>
    <lineage>
        <taxon>Bacteria</taxon>
        <taxon>Pseudomonadati</taxon>
        <taxon>Pseudomonadota</taxon>
        <taxon>Alphaproteobacteria</taxon>
        <taxon>Hyphomicrobiales</taxon>
        <taxon>Aurantimonadaceae</taxon>
        <taxon>Antarcticirhabdus</taxon>
    </lineage>
</organism>
<dbReference type="EMBL" id="CP113520">
    <property type="protein sequence ID" value="WAJ26879.1"/>
    <property type="molecule type" value="Genomic_DNA"/>
</dbReference>
<protein>
    <submittedName>
        <fullName evidence="1">DUF982 domain-containing protein</fullName>
    </submittedName>
</protein>
<evidence type="ECO:0000313" key="2">
    <source>
        <dbReference type="Proteomes" id="UP001163223"/>
    </source>
</evidence>